<keyword evidence="9 13" id="KW-1133">Transmembrane helix</keyword>
<gene>
    <name evidence="14" type="ORF">SAMN02745220_00185</name>
</gene>
<comment type="subcellular location">
    <subcellularLocation>
        <location evidence="1">Cell inner membrane</location>
        <topology evidence="1">Multi-pass membrane protein</topology>
    </subcellularLocation>
</comment>
<evidence type="ECO:0000256" key="9">
    <source>
        <dbReference type="ARBA" id="ARBA00022989"/>
    </source>
</evidence>
<evidence type="ECO:0000256" key="10">
    <source>
        <dbReference type="ARBA" id="ARBA00023065"/>
    </source>
</evidence>
<evidence type="ECO:0000256" key="1">
    <source>
        <dbReference type="ARBA" id="ARBA00004429"/>
    </source>
</evidence>
<feature type="transmembrane region" description="Helical" evidence="13">
    <location>
        <begin position="38"/>
        <end position="57"/>
    </location>
</feature>
<dbReference type="EMBL" id="FRFE01000001">
    <property type="protein sequence ID" value="SHO42845.1"/>
    <property type="molecule type" value="Genomic_DNA"/>
</dbReference>
<feature type="transmembrane region" description="Helical" evidence="13">
    <location>
        <begin position="465"/>
        <end position="483"/>
    </location>
</feature>
<feature type="binding site" evidence="12">
    <location>
        <position position="435"/>
    </location>
    <ligand>
        <name>K(+)</name>
        <dbReference type="ChEBI" id="CHEBI:29103"/>
    </ligand>
</feature>
<keyword evidence="3" id="KW-0813">Transport</keyword>
<feature type="transmembrane region" description="Helical" evidence="13">
    <location>
        <begin position="334"/>
        <end position="360"/>
    </location>
</feature>
<evidence type="ECO:0000313" key="14">
    <source>
        <dbReference type="EMBL" id="SHO42845.1"/>
    </source>
</evidence>
<feature type="transmembrane region" description="Helical" evidence="13">
    <location>
        <begin position="236"/>
        <end position="256"/>
    </location>
</feature>
<evidence type="ECO:0000256" key="13">
    <source>
        <dbReference type="SAM" id="Phobius"/>
    </source>
</evidence>
<feature type="transmembrane region" description="Helical" evidence="13">
    <location>
        <begin position="392"/>
        <end position="416"/>
    </location>
</feature>
<dbReference type="GO" id="GO:0046872">
    <property type="term" value="F:metal ion binding"/>
    <property type="evidence" value="ECO:0007669"/>
    <property type="project" value="UniProtKB-KW"/>
</dbReference>
<keyword evidence="8 12" id="KW-0630">Potassium</keyword>
<evidence type="ECO:0000256" key="5">
    <source>
        <dbReference type="ARBA" id="ARBA00022519"/>
    </source>
</evidence>
<keyword evidence="15" id="KW-1185">Reference proteome</keyword>
<feature type="transmembrane region" description="Helical" evidence="13">
    <location>
        <begin position="180"/>
        <end position="200"/>
    </location>
</feature>
<feature type="binding site" evidence="12">
    <location>
        <position position="316"/>
    </location>
    <ligand>
        <name>K(+)</name>
        <dbReference type="ChEBI" id="CHEBI:29103"/>
    </ligand>
</feature>
<dbReference type="RefSeq" id="WP_073611555.1">
    <property type="nucleotide sequence ID" value="NZ_FRFE01000001.1"/>
</dbReference>
<sequence>MNYRSIANVFGVLMVVTGCSMVLPVICSLIYGEDDFKALSFSAMLAVIVGGIIKQVFRKNYDLSMKDGLFLATFGWVMISAVSGLPFMLYGAIPSFTDAFFEMMSGYTTTGATILTDIEVLPHGLLFWRSQTHLLGGMGFLTLTLIFLPHGMGGVRIFRAESSPGQVITREKFKARNKDTMLWLWSIYLVLNLLQTALLMFGDMSLFDALCHAFGTVSTSGYSTKNASIGAFNSAYIDWVTIVFMFLGGMTFVLFYQMVKGDWRGVGINTEFWWYVGFVLFFALSVSFVLHSNNTYPSFLDSLRYGTFQVMSLLTTTGFTTADYELWPQASLMLLFTVCFVGACAGSTTSGIKVVHYVLICKYMYATIRKIFVQPMTVNSVRLNGRPVEAGVVDLAVCYFIINIFLVLFGGVVVVFLDPVDYVTAMSSIIATLMNIGPGFGLIGPSENYAFFSDSSKWFLSWNMMVGRLEMFSALVVFLPAFWKK</sequence>
<feature type="transmembrane region" description="Helical" evidence="13">
    <location>
        <begin position="134"/>
        <end position="159"/>
    </location>
</feature>
<reference evidence="14 15" key="1">
    <citation type="submission" date="2016-12" db="EMBL/GenBank/DDBJ databases">
        <authorList>
            <person name="Song W.-J."/>
            <person name="Kurnit D.M."/>
        </authorList>
    </citation>
    <scope>NUCLEOTIDE SEQUENCE [LARGE SCALE GENOMIC DNA]</scope>
    <source>
        <strain evidence="14 15">DSM 18488</strain>
    </source>
</reference>
<feature type="binding site" evidence="12">
    <location>
        <position position="110"/>
    </location>
    <ligand>
        <name>K(+)</name>
        <dbReference type="ChEBI" id="CHEBI:29103"/>
    </ligand>
</feature>
<evidence type="ECO:0000313" key="15">
    <source>
        <dbReference type="Proteomes" id="UP000184603"/>
    </source>
</evidence>
<keyword evidence="11 13" id="KW-0472">Membrane</keyword>
<feature type="binding site" evidence="12">
    <location>
        <position position="109"/>
    </location>
    <ligand>
        <name>K(+)</name>
        <dbReference type="ChEBI" id="CHEBI:29103"/>
    </ligand>
</feature>
<dbReference type="AlphaFoldDB" id="A0A1M7XVW4"/>
<dbReference type="Pfam" id="PF02386">
    <property type="entry name" value="TrkH"/>
    <property type="match status" value="2"/>
</dbReference>
<dbReference type="PANTHER" id="PTHR32024:SF2">
    <property type="entry name" value="TRK SYSTEM POTASSIUM UPTAKE PROTEIN TRKG-RELATED"/>
    <property type="match status" value="1"/>
</dbReference>
<evidence type="ECO:0000256" key="12">
    <source>
        <dbReference type="PIRSR" id="PIRSR006247-1"/>
    </source>
</evidence>
<dbReference type="PANTHER" id="PTHR32024">
    <property type="entry name" value="TRK SYSTEM POTASSIUM UPTAKE PROTEIN TRKG-RELATED"/>
    <property type="match status" value="1"/>
</dbReference>
<accession>A0A1M7XVW4</accession>
<feature type="transmembrane region" description="Helical" evidence="13">
    <location>
        <begin position="422"/>
        <end position="444"/>
    </location>
</feature>
<evidence type="ECO:0000256" key="7">
    <source>
        <dbReference type="ARBA" id="ARBA00022692"/>
    </source>
</evidence>
<organism evidence="14 15">
    <name type="scientific">Desulfopila aestuarii DSM 18488</name>
    <dbReference type="NCBI Taxonomy" id="1121416"/>
    <lineage>
        <taxon>Bacteria</taxon>
        <taxon>Pseudomonadati</taxon>
        <taxon>Thermodesulfobacteriota</taxon>
        <taxon>Desulfobulbia</taxon>
        <taxon>Desulfobulbales</taxon>
        <taxon>Desulfocapsaceae</taxon>
        <taxon>Desulfopila</taxon>
    </lineage>
</organism>
<keyword evidence="4" id="KW-1003">Cell membrane</keyword>
<evidence type="ECO:0000256" key="4">
    <source>
        <dbReference type="ARBA" id="ARBA00022475"/>
    </source>
</evidence>
<feature type="binding site" evidence="12">
    <location>
        <position position="317"/>
    </location>
    <ligand>
        <name>K(+)</name>
        <dbReference type="ChEBI" id="CHEBI:29103"/>
    </ligand>
</feature>
<comment type="similarity">
    <text evidence="2">Belongs to the TrkH potassium transport family.</text>
</comment>
<dbReference type="OrthoDB" id="9810952at2"/>
<keyword evidence="12" id="KW-0479">Metal-binding</keyword>
<feature type="transmembrane region" description="Helical" evidence="13">
    <location>
        <begin position="272"/>
        <end position="290"/>
    </location>
</feature>
<keyword evidence="6" id="KW-0633">Potassium transport</keyword>
<feature type="transmembrane region" description="Helical" evidence="13">
    <location>
        <begin position="69"/>
        <end position="93"/>
    </location>
</feature>
<dbReference type="InterPro" id="IPR003445">
    <property type="entry name" value="Cat_transpt"/>
</dbReference>
<keyword evidence="5" id="KW-0997">Cell inner membrane</keyword>
<dbReference type="STRING" id="1121416.SAMN02745220_00185"/>
<dbReference type="GO" id="GO:0005886">
    <property type="term" value="C:plasma membrane"/>
    <property type="evidence" value="ECO:0007669"/>
    <property type="project" value="UniProtKB-SubCell"/>
</dbReference>
<evidence type="ECO:0000256" key="8">
    <source>
        <dbReference type="ARBA" id="ARBA00022958"/>
    </source>
</evidence>
<protein>
    <submittedName>
        <fullName evidence="14">Trk system potassium uptake protein TrkH</fullName>
    </submittedName>
</protein>
<name>A0A1M7XVW4_9BACT</name>
<dbReference type="InterPro" id="IPR004772">
    <property type="entry name" value="TrkH"/>
</dbReference>
<evidence type="ECO:0000256" key="6">
    <source>
        <dbReference type="ARBA" id="ARBA00022538"/>
    </source>
</evidence>
<proteinExistence type="inferred from homology"/>
<evidence type="ECO:0000256" key="3">
    <source>
        <dbReference type="ARBA" id="ARBA00022448"/>
    </source>
</evidence>
<dbReference type="GO" id="GO:0015379">
    <property type="term" value="F:potassium:chloride symporter activity"/>
    <property type="evidence" value="ECO:0007669"/>
    <property type="project" value="InterPro"/>
</dbReference>
<evidence type="ECO:0000256" key="2">
    <source>
        <dbReference type="ARBA" id="ARBA00009137"/>
    </source>
</evidence>
<evidence type="ECO:0000256" key="11">
    <source>
        <dbReference type="ARBA" id="ARBA00023136"/>
    </source>
</evidence>
<dbReference type="Proteomes" id="UP000184603">
    <property type="component" value="Unassembled WGS sequence"/>
</dbReference>
<keyword evidence="10" id="KW-0406">Ion transport</keyword>
<dbReference type="PROSITE" id="PS51257">
    <property type="entry name" value="PROKAR_LIPOPROTEIN"/>
    <property type="match status" value="1"/>
</dbReference>
<feature type="transmembrane region" description="Helical" evidence="13">
    <location>
        <begin position="7"/>
        <end position="32"/>
    </location>
</feature>
<keyword evidence="7 13" id="KW-0812">Transmembrane</keyword>
<dbReference type="PIRSF" id="PIRSF006247">
    <property type="entry name" value="TrkH"/>
    <property type="match status" value="1"/>
</dbReference>